<dbReference type="KEGG" id="mmx:MmarC6_0366"/>
<gene>
    <name evidence="1" type="ordered locus">MmarC6_0366</name>
</gene>
<proteinExistence type="predicted"/>
<name>A9A778_METM6</name>
<organism evidence="1">
    <name type="scientific">Methanococcus maripaludis (strain C6 / ATCC BAA-1332)</name>
    <dbReference type="NCBI Taxonomy" id="444158"/>
    <lineage>
        <taxon>Archaea</taxon>
        <taxon>Methanobacteriati</taxon>
        <taxon>Methanobacteriota</taxon>
        <taxon>Methanomada group</taxon>
        <taxon>Methanococci</taxon>
        <taxon>Methanococcales</taxon>
        <taxon>Methanococcaceae</taxon>
        <taxon>Methanococcus</taxon>
    </lineage>
</organism>
<sequence>MAGIMKRIFIIFLVLTIIGVAIGIMRPFDSLLIEDDLFIAHDFETNPNMTEFNPYPGEHPLNEDQNLAIEIAKSNETVSGYLSEGYMLIPGTMLLKEDFEEHGENCKGVILSKNDTLIYLLVNVHEHKVYSIKNYTTLELKSKTLVIEHEGGYSEIKAVGFTDQDVKMVKEILSNDKKTAQIINDRAYNITIQDMVYLSNKNFQNATYAMVVLDIEDGSRYVVMVDITERKVFKMGRPLN</sequence>
<dbReference type="HOGENOM" id="CLU_1145246_0_0_2"/>
<dbReference type="OrthoDB" id="60391at2157"/>
<dbReference type="EMBL" id="CP000867">
    <property type="protein sequence ID" value="ABX01187.1"/>
    <property type="molecule type" value="Genomic_DNA"/>
</dbReference>
<protein>
    <submittedName>
        <fullName evidence="1">Uncharacterized protein</fullName>
    </submittedName>
</protein>
<evidence type="ECO:0000313" key="1">
    <source>
        <dbReference type="EMBL" id="ABX01187.1"/>
    </source>
</evidence>
<reference evidence="1" key="1">
    <citation type="submission" date="2007-10" db="EMBL/GenBank/DDBJ databases">
        <title>Complete sequence of Methanococcus maripaludis C6.</title>
        <authorList>
            <consortium name="US DOE Joint Genome Institute"/>
            <person name="Copeland A."/>
            <person name="Lucas S."/>
            <person name="Lapidus A."/>
            <person name="Barry K."/>
            <person name="Glavina del Rio T."/>
            <person name="Dalin E."/>
            <person name="Tice H."/>
            <person name="Pitluck S."/>
            <person name="Clum A."/>
            <person name="Schmutz J."/>
            <person name="Larimer F."/>
            <person name="Land M."/>
            <person name="Hauser L."/>
            <person name="Kyrpides N."/>
            <person name="Mikhailova N."/>
            <person name="Sieprawska-Lupa M."/>
            <person name="Whitman W.B."/>
            <person name="Richardson P."/>
        </authorList>
    </citation>
    <scope>NUCLEOTIDE SEQUENCE [LARGE SCALE GENOMIC DNA]</scope>
    <source>
        <strain evidence="1">C6</strain>
    </source>
</reference>
<dbReference type="eggNOG" id="arCOG06619">
    <property type="taxonomic scope" value="Archaea"/>
</dbReference>
<dbReference type="AlphaFoldDB" id="A9A778"/>
<accession>A9A778</accession>